<dbReference type="Proteomes" id="UP000178912">
    <property type="component" value="Unassembled WGS sequence"/>
</dbReference>
<gene>
    <name evidence="1" type="ORF">RAG0_05528</name>
</gene>
<evidence type="ECO:0000313" key="1">
    <source>
        <dbReference type="EMBL" id="CZS96072.1"/>
    </source>
</evidence>
<organism evidence="1 2">
    <name type="scientific">Rhynchosporium agropyri</name>
    <dbReference type="NCBI Taxonomy" id="914238"/>
    <lineage>
        <taxon>Eukaryota</taxon>
        <taxon>Fungi</taxon>
        <taxon>Dikarya</taxon>
        <taxon>Ascomycota</taxon>
        <taxon>Pezizomycotina</taxon>
        <taxon>Leotiomycetes</taxon>
        <taxon>Helotiales</taxon>
        <taxon>Ploettnerulaceae</taxon>
        <taxon>Rhynchosporium</taxon>
    </lineage>
</organism>
<accession>A0A1E1KDH4</accession>
<name>A0A1E1KDH4_9HELO</name>
<keyword evidence="2" id="KW-1185">Reference proteome</keyword>
<sequence>MPLGHVSRPLCSITSPFFLGASTPRDNGYQGLGFSIASNMVQFPNLAAMAVSGPITGVSADPDPFKWNQERCANHGFYQDFRTLISTMFAHSYLFVKFLTACADMISCNVYYKP</sequence>
<dbReference type="EMBL" id="FJUX01000025">
    <property type="protein sequence ID" value="CZS96072.1"/>
    <property type="molecule type" value="Genomic_DNA"/>
</dbReference>
<dbReference type="AlphaFoldDB" id="A0A1E1KDH4"/>
<evidence type="ECO:0000313" key="2">
    <source>
        <dbReference type="Proteomes" id="UP000178912"/>
    </source>
</evidence>
<proteinExistence type="predicted"/>
<reference evidence="2" key="1">
    <citation type="submission" date="2016-03" db="EMBL/GenBank/DDBJ databases">
        <authorList>
            <person name="Guldener U."/>
        </authorList>
    </citation>
    <scope>NUCLEOTIDE SEQUENCE [LARGE SCALE GENOMIC DNA]</scope>
    <source>
        <strain evidence="2">04CH-RAC-A.6.1</strain>
    </source>
</reference>
<protein>
    <submittedName>
        <fullName evidence="1">Uncharacterized protein</fullName>
    </submittedName>
</protein>